<proteinExistence type="predicted"/>
<dbReference type="EMBL" id="MN310549">
    <property type="protein sequence ID" value="QFG05132.1"/>
    <property type="molecule type" value="Genomic_DNA"/>
</dbReference>
<dbReference type="Proteomes" id="UP000326272">
    <property type="component" value="Segment"/>
</dbReference>
<dbReference type="RefSeq" id="YP_010842526.1">
    <property type="nucleotide sequence ID" value="NC_079141.1"/>
</dbReference>
<accession>A0A5J6T7I4</accession>
<name>A0A5J6T7I4_9CAUD</name>
<organism evidence="1 2">
    <name type="scientific">Gordonia phage Gibbous</name>
    <dbReference type="NCBI Taxonomy" id="2652405"/>
    <lineage>
        <taxon>Viruses</taxon>
        <taxon>Duplodnaviria</taxon>
        <taxon>Heunggongvirae</taxon>
        <taxon>Uroviricota</taxon>
        <taxon>Caudoviricetes</taxon>
        <taxon>Aziravirus</taxon>
        <taxon>Aziravirus gibbous</taxon>
    </lineage>
</organism>
<reference evidence="1 2" key="1">
    <citation type="submission" date="2019-08" db="EMBL/GenBank/DDBJ databases">
        <authorList>
            <person name="Birge L.R."/>
            <person name="Bivans L.D."/>
            <person name="Blakestad S.M."/>
            <person name="Chesley E.K."/>
            <person name="Frank J.E."/>
            <person name="Hoagland S."/>
            <person name="Hultquist J."/>
            <person name="Lee N.R."/>
            <person name="Pena P.B."/>
            <person name="Ramsey E.P."/>
            <person name="Chia C."/>
            <person name="Gurney S.M.R."/>
            <person name="Garlena R.A."/>
            <person name="Russell D.A."/>
            <person name="Pope W.H."/>
            <person name="Jacobs-Sera D."/>
            <person name="Hatfull G.F."/>
        </authorList>
    </citation>
    <scope>NUCLEOTIDE SEQUENCE [LARGE SCALE GENOMIC DNA]</scope>
</reference>
<sequence>MQQANPHEVLTEILTHLGLPAPQAIEAAGQIIFGLTAHNLVIAPPTSGEFGPMAEAATQLHEGFDQLIQKGFTREEAYGLVQIMMGTMGRQS</sequence>
<protein>
    <submittedName>
        <fullName evidence="1">Uncharacterized protein</fullName>
    </submittedName>
</protein>
<dbReference type="KEGG" id="vg:80559318"/>
<evidence type="ECO:0000313" key="2">
    <source>
        <dbReference type="Proteomes" id="UP000326272"/>
    </source>
</evidence>
<keyword evidence="2" id="KW-1185">Reference proteome</keyword>
<evidence type="ECO:0000313" key="1">
    <source>
        <dbReference type="EMBL" id="QFG05132.1"/>
    </source>
</evidence>
<dbReference type="GeneID" id="80559318"/>
<gene>
    <name evidence="1" type="primary">56</name>
    <name evidence="1" type="ORF">SEA_GIBBOUS_56</name>
</gene>